<feature type="compositionally biased region" description="Acidic residues" evidence="2">
    <location>
        <begin position="329"/>
        <end position="342"/>
    </location>
</feature>
<dbReference type="InterPro" id="IPR036875">
    <property type="entry name" value="Znf_CCHC_sf"/>
</dbReference>
<dbReference type="InterPro" id="IPR001878">
    <property type="entry name" value="Znf_CCHC"/>
</dbReference>
<feature type="compositionally biased region" description="Polar residues" evidence="2">
    <location>
        <begin position="365"/>
        <end position="379"/>
    </location>
</feature>
<evidence type="ECO:0000313" key="4">
    <source>
        <dbReference type="EMBL" id="KAL3679386.1"/>
    </source>
</evidence>
<gene>
    <name evidence="4" type="ORF">R1sor_022342</name>
</gene>
<evidence type="ECO:0000256" key="1">
    <source>
        <dbReference type="PROSITE-ProRule" id="PRU00047"/>
    </source>
</evidence>
<dbReference type="Gene3D" id="4.10.60.10">
    <property type="entry name" value="Zinc finger, CCHC-type"/>
    <property type="match status" value="1"/>
</dbReference>
<feature type="compositionally biased region" description="Polar residues" evidence="2">
    <location>
        <begin position="250"/>
        <end position="267"/>
    </location>
</feature>
<proteinExistence type="predicted"/>
<dbReference type="SUPFAM" id="SSF57756">
    <property type="entry name" value="Retrovirus zinc finger-like domains"/>
    <property type="match status" value="1"/>
</dbReference>
<evidence type="ECO:0000313" key="5">
    <source>
        <dbReference type="Proteomes" id="UP001633002"/>
    </source>
</evidence>
<dbReference type="GO" id="GO:0008270">
    <property type="term" value="F:zinc ion binding"/>
    <property type="evidence" value="ECO:0007669"/>
    <property type="project" value="UniProtKB-KW"/>
</dbReference>
<feature type="compositionally biased region" description="Basic residues" evidence="2">
    <location>
        <begin position="292"/>
        <end position="306"/>
    </location>
</feature>
<protein>
    <recommendedName>
        <fullName evidence="3">CCHC-type domain-containing protein</fullName>
    </recommendedName>
</protein>
<keyword evidence="1" id="KW-0863">Zinc-finger</keyword>
<feature type="compositionally biased region" description="Basic and acidic residues" evidence="2">
    <location>
        <begin position="350"/>
        <end position="364"/>
    </location>
</feature>
<evidence type="ECO:0000259" key="3">
    <source>
        <dbReference type="PROSITE" id="PS50158"/>
    </source>
</evidence>
<dbReference type="Proteomes" id="UP001633002">
    <property type="component" value="Unassembled WGS sequence"/>
</dbReference>
<dbReference type="PROSITE" id="PS50158">
    <property type="entry name" value="ZF_CCHC"/>
    <property type="match status" value="1"/>
</dbReference>
<dbReference type="SMART" id="SM00343">
    <property type="entry name" value="ZnF_C2HC"/>
    <property type="match status" value="2"/>
</dbReference>
<reference evidence="4 5" key="1">
    <citation type="submission" date="2024-09" db="EMBL/GenBank/DDBJ databases">
        <title>Chromosome-scale assembly of Riccia sorocarpa.</title>
        <authorList>
            <person name="Paukszto L."/>
        </authorList>
    </citation>
    <scope>NUCLEOTIDE SEQUENCE [LARGE SCALE GENOMIC DNA]</scope>
    <source>
        <strain evidence="4">LP-2024</strain>
        <tissue evidence="4">Aerial parts of the thallus</tissue>
    </source>
</reference>
<feature type="compositionally biased region" description="Polar residues" evidence="2">
    <location>
        <begin position="205"/>
        <end position="223"/>
    </location>
</feature>
<comment type="caution">
    <text evidence="4">The sequence shown here is derived from an EMBL/GenBank/DDBJ whole genome shotgun (WGS) entry which is preliminary data.</text>
</comment>
<feature type="domain" description="CCHC-type" evidence="3">
    <location>
        <begin position="158"/>
        <end position="172"/>
    </location>
</feature>
<dbReference type="AlphaFoldDB" id="A0ABD3GL33"/>
<accession>A0ABD3GL33</accession>
<keyword evidence="1" id="KW-0862">Zinc</keyword>
<name>A0ABD3GL33_9MARC</name>
<dbReference type="EMBL" id="JBJQOH010000007">
    <property type="protein sequence ID" value="KAL3679386.1"/>
    <property type="molecule type" value="Genomic_DNA"/>
</dbReference>
<keyword evidence="1" id="KW-0479">Metal-binding</keyword>
<evidence type="ECO:0000256" key="2">
    <source>
        <dbReference type="SAM" id="MobiDB-lite"/>
    </source>
</evidence>
<organism evidence="4 5">
    <name type="scientific">Riccia sorocarpa</name>
    <dbReference type="NCBI Taxonomy" id="122646"/>
    <lineage>
        <taxon>Eukaryota</taxon>
        <taxon>Viridiplantae</taxon>
        <taxon>Streptophyta</taxon>
        <taxon>Embryophyta</taxon>
        <taxon>Marchantiophyta</taxon>
        <taxon>Marchantiopsida</taxon>
        <taxon>Marchantiidae</taxon>
        <taxon>Marchantiales</taxon>
        <taxon>Ricciaceae</taxon>
        <taxon>Riccia</taxon>
    </lineage>
</organism>
<feature type="region of interest" description="Disordered" evidence="2">
    <location>
        <begin position="177"/>
        <end position="392"/>
    </location>
</feature>
<sequence length="392" mass="43446">MEVQRGWGMRLTNVPQGLDITIKIDEERRELRVEFQERIVEKKRESPKKKSVDLTCHYCGALGHKYVHCPARWEVEGRRSTDLRLRVGPSSPLPEDNFCFTCGAAGLPKGHNCSEIASLLASVVNRLVEARPRGVIANHSQKVSPFLKQELSLYDNACFVCHERGHFSRICPTLTNKKGKEKEAEEQNTSPDEDFIPVKSKNSARDSNPGPSTQPGPSRSGNPYQALATGEGENEDITTSPDPSRKEGASGSTPKSATGEVGTSSKPAPNLDLNHSPAATTHMEIDREELKRRRRENKKKKKKQAALRRGNQHHEEDGVTKLTSGNQSEQEDDSSSNSEDETSSQNRFWKTAEGKKSRGEKTHMDTTGTWNDQGSTPNGTDPKDSQNPPPEV</sequence>
<keyword evidence="5" id="KW-1185">Reference proteome</keyword>